<evidence type="ECO:0000256" key="3">
    <source>
        <dbReference type="ARBA" id="ARBA00022833"/>
    </source>
</evidence>
<dbReference type="OrthoDB" id="3364175at2759"/>
<evidence type="ECO:0000256" key="6">
    <source>
        <dbReference type="ARBA" id="ARBA00023159"/>
    </source>
</evidence>
<proteinExistence type="predicted"/>
<dbReference type="InterPro" id="IPR007219">
    <property type="entry name" value="XnlR_reg_dom"/>
</dbReference>
<dbReference type="Pfam" id="PF04082">
    <property type="entry name" value="Fungal_trans"/>
    <property type="match status" value="1"/>
</dbReference>
<dbReference type="AlphaFoldDB" id="A0A086SVY1"/>
<evidence type="ECO:0000256" key="4">
    <source>
        <dbReference type="ARBA" id="ARBA00023015"/>
    </source>
</evidence>
<dbReference type="Gene3D" id="4.10.240.10">
    <property type="entry name" value="Zn(2)-C6 fungal-type DNA-binding domain"/>
    <property type="match status" value="1"/>
</dbReference>
<keyword evidence="7" id="KW-0804">Transcription</keyword>
<keyword evidence="9" id="KW-0119">Carbohydrate metabolism</keyword>
<keyword evidence="3" id="KW-0862">Zinc</keyword>
<keyword evidence="10" id="KW-0472">Membrane</keyword>
<keyword evidence="6" id="KW-0010">Activator</keyword>
<dbReference type="Pfam" id="PF03902">
    <property type="entry name" value="Gal4_dimer"/>
    <property type="match status" value="1"/>
</dbReference>
<dbReference type="CDD" id="cd00067">
    <property type="entry name" value="GAL4"/>
    <property type="match status" value="1"/>
</dbReference>
<dbReference type="GO" id="GO:0000981">
    <property type="term" value="F:DNA-binding transcription factor activity, RNA polymerase II-specific"/>
    <property type="evidence" value="ECO:0007669"/>
    <property type="project" value="InterPro"/>
</dbReference>
<name>A0A086SVY1_HAPC1</name>
<dbReference type="InterPro" id="IPR005600">
    <property type="entry name" value="Gal4_dimer_dom"/>
</dbReference>
<dbReference type="FunFam" id="4.10.240.10:FF:000009">
    <property type="entry name" value="C6 transcription factor (Gal4)"/>
    <property type="match status" value="1"/>
</dbReference>
<dbReference type="Pfam" id="PF00172">
    <property type="entry name" value="Zn_clus"/>
    <property type="match status" value="1"/>
</dbReference>
<evidence type="ECO:0000256" key="7">
    <source>
        <dbReference type="ARBA" id="ARBA00023163"/>
    </source>
</evidence>
<dbReference type="HOGENOM" id="CLU_008599_2_0_1"/>
<keyword evidence="4" id="KW-0805">Transcription regulation</keyword>
<organism evidence="12 13">
    <name type="scientific">Hapsidospora chrysogenum (strain ATCC 11550 / CBS 779.69 / DSM 880 / IAM 14645 / JCM 23072 / IMI 49137)</name>
    <name type="common">Acremonium chrysogenum</name>
    <dbReference type="NCBI Taxonomy" id="857340"/>
    <lineage>
        <taxon>Eukaryota</taxon>
        <taxon>Fungi</taxon>
        <taxon>Dikarya</taxon>
        <taxon>Ascomycota</taxon>
        <taxon>Pezizomycotina</taxon>
        <taxon>Sordariomycetes</taxon>
        <taxon>Hypocreomycetidae</taxon>
        <taxon>Hypocreales</taxon>
        <taxon>Bionectriaceae</taxon>
        <taxon>Hapsidospora</taxon>
    </lineage>
</organism>
<evidence type="ECO:0000256" key="2">
    <source>
        <dbReference type="ARBA" id="ARBA00022723"/>
    </source>
</evidence>
<evidence type="ECO:0000259" key="11">
    <source>
        <dbReference type="PROSITE" id="PS50048"/>
    </source>
</evidence>
<dbReference type="SUPFAM" id="SSF57701">
    <property type="entry name" value="Zn2/Cys6 DNA-binding domain"/>
    <property type="match status" value="1"/>
</dbReference>
<feature type="domain" description="Zn(2)-C6 fungal-type" evidence="11">
    <location>
        <begin position="13"/>
        <end position="43"/>
    </location>
</feature>
<keyword evidence="2" id="KW-0479">Metal-binding</keyword>
<dbReference type="Proteomes" id="UP000029964">
    <property type="component" value="Unassembled WGS sequence"/>
</dbReference>
<dbReference type="PANTHER" id="PTHR47424:SF2">
    <property type="entry name" value="TRANSCRIPTION FACTOR DOMAIN-CONTAINING PROTEIN-RELATED"/>
    <property type="match status" value="1"/>
</dbReference>
<evidence type="ECO:0000313" key="13">
    <source>
        <dbReference type="Proteomes" id="UP000029964"/>
    </source>
</evidence>
<dbReference type="Gene3D" id="1.20.5.170">
    <property type="match status" value="1"/>
</dbReference>
<keyword evidence="8" id="KW-0539">Nucleus</keyword>
<evidence type="ECO:0000313" key="12">
    <source>
        <dbReference type="EMBL" id="KFH41263.1"/>
    </source>
</evidence>
<keyword evidence="10" id="KW-0812">Transmembrane</keyword>
<evidence type="ECO:0000256" key="10">
    <source>
        <dbReference type="SAM" id="Phobius"/>
    </source>
</evidence>
<dbReference type="GO" id="GO:0005634">
    <property type="term" value="C:nucleus"/>
    <property type="evidence" value="ECO:0007669"/>
    <property type="project" value="UniProtKB-SubCell"/>
</dbReference>
<dbReference type="InterPro" id="IPR036864">
    <property type="entry name" value="Zn2-C6_fun-type_DNA-bd_sf"/>
</dbReference>
<comment type="caution">
    <text evidence="12">The sequence shown here is derived from an EMBL/GenBank/DDBJ whole genome shotgun (WGS) entry which is preliminary data.</text>
</comment>
<keyword evidence="10" id="KW-1133">Transmembrane helix</keyword>
<dbReference type="GO" id="GO:0000435">
    <property type="term" value="P:positive regulation of transcription from RNA polymerase II promoter by galactose"/>
    <property type="evidence" value="ECO:0007669"/>
    <property type="project" value="TreeGrafter"/>
</dbReference>
<keyword evidence="13" id="KW-1185">Reference proteome</keyword>
<evidence type="ECO:0000256" key="5">
    <source>
        <dbReference type="ARBA" id="ARBA00023125"/>
    </source>
</evidence>
<evidence type="ECO:0000256" key="8">
    <source>
        <dbReference type="ARBA" id="ARBA00023242"/>
    </source>
</evidence>
<dbReference type="GO" id="GO:0008270">
    <property type="term" value="F:zinc ion binding"/>
    <property type="evidence" value="ECO:0007669"/>
    <property type="project" value="InterPro"/>
</dbReference>
<dbReference type="PROSITE" id="PS00463">
    <property type="entry name" value="ZN2_CY6_FUNGAL_1"/>
    <property type="match status" value="1"/>
</dbReference>
<keyword evidence="5" id="KW-0238">DNA-binding</keyword>
<accession>A0A086SVY1</accession>
<protein>
    <submittedName>
        <fullName evidence="12">Regulatory protein-like protein</fullName>
    </submittedName>
</protein>
<dbReference type="InterPro" id="IPR001138">
    <property type="entry name" value="Zn2Cys6_DnaBD"/>
</dbReference>
<dbReference type="CDD" id="cd14654">
    <property type="entry name" value="ZIP_Gal4"/>
    <property type="match status" value="1"/>
</dbReference>
<dbReference type="PROSITE" id="PS50048">
    <property type="entry name" value="ZN2_CY6_FUNGAL_2"/>
    <property type="match status" value="1"/>
</dbReference>
<evidence type="ECO:0000256" key="9">
    <source>
        <dbReference type="ARBA" id="ARBA00023277"/>
    </source>
</evidence>
<dbReference type="GO" id="GO:0000978">
    <property type="term" value="F:RNA polymerase II cis-regulatory region sequence-specific DNA binding"/>
    <property type="evidence" value="ECO:0007669"/>
    <property type="project" value="TreeGrafter"/>
</dbReference>
<feature type="transmembrane region" description="Helical" evidence="10">
    <location>
        <begin position="550"/>
        <end position="570"/>
    </location>
</feature>
<dbReference type="EMBL" id="JPKY01000137">
    <property type="protein sequence ID" value="KFH41263.1"/>
    <property type="molecule type" value="Genomic_DNA"/>
</dbReference>
<dbReference type="SMART" id="SM00066">
    <property type="entry name" value="GAL4"/>
    <property type="match status" value="1"/>
</dbReference>
<evidence type="ECO:0000256" key="1">
    <source>
        <dbReference type="ARBA" id="ARBA00004123"/>
    </source>
</evidence>
<dbReference type="InterPro" id="IPR051127">
    <property type="entry name" value="Fungal_SecMet_Regulators"/>
</dbReference>
<comment type="subcellular location">
    <subcellularLocation>
        <location evidence="1">Nucleus</location>
    </subcellularLocation>
</comment>
<reference evidence="13" key="1">
    <citation type="journal article" date="2014" name="Genome Announc.">
        <title>Genome sequence and annotation of Acremonium chrysogenum, producer of the beta-lactam antibiotic cephalosporin C.</title>
        <authorList>
            <person name="Terfehr D."/>
            <person name="Dahlmann T.A."/>
            <person name="Specht T."/>
            <person name="Zadra I."/>
            <person name="Kuernsteiner H."/>
            <person name="Kueck U."/>
        </authorList>
    </citation>
    <scope>NUCLEOTIDE SEQUENCE [LARGE SCALE GENOMIC DNA]</scope>
    <source>
        <strain evidence="13">ATCC 11550 / CBS 779.69 / DSM 880 / IAM 14645 / JCM 23072 / IMI 49137</strain>
    </source>
</reference>
<dbReference type="SMART" id="SM00906">
    <property type="entry name" value="Fungal_trans"/>
    <property type="match status" value="1"/>
</dbReference>
<gene>
    <name evidence="12" type="ORF">ACRE_080240</name>
</gene>
<sequence>MSSASTHAEANLACDACRVKKLKCSKQRPICSACRHYGRVCHYSGKVARSPLTRAYLTSVERRLTHLENLFAELLPDVNLDEALASSASTDPAGRVQVATRAEPAAAVAASTPDFTAKPEEPISEAVPDEADGFDWQEDVNELADGMAALSVEPKGTGYLGSTAGVFFLRSLLFWLGHSKSASDSYGRLADSPESYSRVEASSRLSRSIESREVVGQLIDSYFSIYNRTYPFIHEATFRAQYHEVIPRPRHRSWEMLLHTILALGAWCMDDSHFGVHEDLYHRATSFSDDESLFESANLTFVQALVLLSNLSQKRDKPNTGSNFLGLATRMALSLGLHRELPDWDINILQREMRRRVWWGLYIFDSGASTTFGRPILLPEKDAMDVHPVLNIPDEWLTARTTSLPAESSEPTLYSGLKWQSDLHVHSNHISNRLLSSTALSPEDAISMDRELDSWSERLPSYLRLDQETTCADPAFFFARCRLWWRFWNLKIILFRQILLKRAVERSKQGALGFSSEADVRSRNTAVNAASSTIASIESFSQSGLMTKLVAWYSIYFLFHASLVVALATLGDAGSPELGRWQAELESARAVFRITYADNSLAQRCADILDMIVPSNPTGPPAWDNVQFDSSLIDFSTWPSDGGEFLGMFGWPTPGGGI</sequence>
<dbReference type="GO" id="GO:0006351">
    <property type="term" value="P:DNA-templated transcription"/>
    <property type="evidence" value="ECO:0007669"/>
    <property type="project" value="InterPro"/>
</dbReference>
<dbReference type="PANTHER" id="PTHR47424">
    <property type="entry name" value="REGULATORY PROTEIN GAL4"/>
    <property type="match status" value="1"/>
</dbReference>
<dbReference type="CDD" id="cd12148">
    <property type="entry name" value="fungal_TF_MHR"/>
    <property type="match status" value="1"/>
</dbReference>